<reference evidence="3" key="1">
    <citation type="journal article" date="2019" name="Int. J. Syst. Evol. Microbiol.">
        <title>The Global Catalogue of Microorganisms (GCM) 10K type strain sequencing project: providing services to taxonomists for standard genome sequencing and annotation.</title>
        <authorList>
            <consortium name="The Broad Institute Genomics Platform"/>
            <consortium name="The Broad Institute Genome Sequencing Center for Infectious Disease"/>
            <person name="Wu L."/>
            <person name="Ma J."/>
        </authorList>
    </citation>
    <scope>NUCLEOTIDE SEQUENCE [LARGE SCALE GENOMIC DNA]</scope>
    <source>
        <strain evidence="3">NBRC 108728</strain>
    </source>
</reference>
<keyword evidence="3" id="KW-1185">Reference proteome</keyword>
<gene>
    <name evidence="2" type="ORF">GCM10025867_12910</name>
</gene>
<protein>
    <submittedName>
        <fullName evidence="2">Acetyltransferase, GNAT</fullName>
    </submittedName>
</protein>
<dbReference type="CDD" id="cd04301">
    <property type="entry name" value="NAT_SF"/>
    <property type="match status" value="1"/>
</dbReference>
<dbReference type="RefSeq" id="WP_286345924.1">
    <property type="nucleotide sequence ID" value="NZ_AP027732.1"/>
</dbReference>
<evidence type="ECO:0000313" key="3">
    <source>
        <dbReference type="Proteomes" id="UP001321486"/>
    </source>
</evidence>
<dbReference type="Pfam" id="PF00583">
    <property type="entry name" value="Acetyltransf_1"/>
    <property type="match status" value="1"/>
</dbReference>
<organism evidence="2 3">
    <name type="scientific">Frondihabitans sucicola</name>
    <dbReference type="NCBI Taxonomy" id="1268041"/>
    <lineage>
        <taxon>Bacteria</taxon>
        <taxon>Bacillati</taxon>
        <taxon>Actinomycetota</taxon>
        <taxon>Actinomycetes</taxon>
        <taxon>Micrococcales</taxon>
        <taxon>Microbacteriaceae</taxon>
        <taxon>Frondihabitans</taxon>
    </lineage>
</organism>
<dbReference type="InterPro" id="IPR000182">
    <property type="entry name" value="GNAT_dom"/>
</dbReference>
<name>A0ABN6XZF9_9MICO</name>
<feature type="domain" description="N-acetyltransferase" evidence="1">
    <location>
        <begin position="26"/>
        <end position="180"/>
    </location>
</feature>
<dbReference type="Proteomes" id="UP001321486">
    <property type="component" value="Chromosome"/>
</dbReference>
<dbReference type="InterPro" id="IPR016181">
    <property type="entry name" value="Acyl_CoA_acyltransferase"/>
</dbReference>
<accession>A0ABN6XZF9</accession>
<proteinExistence type="predicted"/>
<dbReference type="SUPFAM" id="SSF55729">
    <property type="entry name" value="Acyl-CoA N-acyltransferases (Nat)"/>
    <property type="match status" value="1"/>
</dbReference>
<dbReference type="PANTHER" id="PTHR43072">
    <property type="entry name" value="N-ACETYLTRANSFERASE"/>
    <property type="match status" value="1"/>
</dbReference>
<feature type="domain" description="N-acetyltransferase" evidence="1">
    <location>
        <begin position="192"/>
        <end position="342"/>
    </location>
</feature>
<dbReference type="EMBL" id="AP027732">
    <property type="protein sequence ID" value="BDZ49050.1"/>
    <property type="molecule type" value="Genomic_DNA"/>
</dbReference>
<dbReference type="PROSITE" id="PS51186">
    <property type="entry name" value="GNAT"/>
    <property type="match status" value="2"/>
</dbReference>
<evidence type="ECO:0000313" key="2">
    <source>
        <dbReference type="EMBL" id="BDZ49050.1"/>
    </source>
</evidence>
<evidence type="ECO:0000259" key="1">
    <source>
        <dbReference type="PROSITE" id="PS51186"/>
    </source>
</evidence>
<dbReference type="Gene3D" id="3.40.630.30">
    <property type="match status" value="1"/>
</dbReference>
<sequence length="342" mass="37979">MFDSTPLRERVPAFRDVGLPPNGPDVFWRRITPRDVAAITSLERVAGLLDHPSYVVTSEEIARDLARSGVDLAQDSALAVDGRGHVIAWGLVILLPAQERFVDSDVEGAVHPDRRREGIGSALLEWQEARGLAQFATSDALLPGWLTAPADERATAKLALFEGRGFDRRRWWFEMERDLADPIPEVPLDPALTLVPFSFELSEATRLARNDVFQDHWGSQSTSADDWEANRRLPIARPDLSFLARDREGTVAGFVLTETNPAEWERAGHSYGYVGYVGVRRDFRGRRVAQALLTHTMRAYRAEGLEAAVLDVDSESPTGADGLYTSLGFAPINRSITLVKEF</sequence>